<dbReference type="OrthoDB" id="1100386at2759"/>
<comment type="caution">
    <text evidence="3">The sequence shown here is derived from an EMBL/GenBank/DDBJ whole genome shotgun (WGS) entry which is preliminary data.</text>
</comment>
<name>A0A814AW33_9BILA</name>
<dbReference type="CDD" id="cd22823">
    <property type="entry name" value="Gal_Rha_Lectin"/>
    <property type="match status" value="4"/>
</dbReference>
<keyword evidence="1" id="KW-0472">Membrane</keyword>
<dbReference type="GO" id="GO:0030246">
    <property type="term" value="F:carbohydrate binding"/>
    <property type="evidence" value="ECO:0007669"/>
    <property type="project" value="InterPro"/>
</dbReference>
<dbReference type="AlphaFoldDB" id="A0A814AW33"/>
<feature type="domain" description="SUEL-type lectin" evidence="2">
    <location>
        <begin position="127"/>
        <end position="218"/>
    </location>
</feature>
<dbReference type="PROSITE" id="PS50228">
    <property type="entry name" value="SUEL_LECTIN"/>
    <property type="match status" value="3"/>
</dbReference>
<evidence type="ECO:0000256" key="1">
    <source>
        <dbReference type="SAM" id="Phobius"/>
    </source>
</evidence>
<gene>
    <name evidence="3" type="ORF">OXX778_LOCUS12358</name>
</gene>
<dbReference type="InterPro" id="IPR000922">
    <property type="entry name" value="Lectin_gal-bd_dom"/>
</dbReference>
<evidence type="ECO:0000313" key="3">
    <source>
        <dbReference type="EMBL" id="CAF0920424.1"/>
    </source>
</evidence>
<organism evidence="3 4">
    <name type="scientific">Brachionus calyciflorus</name>
    <dbReference type="NCBI Taxonomy" id="104777"/>
    <lineage>
        <taxon>Eukaryota</taxon>
        <taxon>Metazoa</taxon>
        <taxon>Spiralia</taxon>
        <taxon>Gnathifera</taxon>
        <taxon>Rotifera</taxon>
        <taxon>Eurotatoria</taxon>
        <taxon>Monogononta</taxon>
        <taxon>Pseudotrocha</taxon>
        <taxon>Ploima</taxon>
        <taxon>Brachionidae</taxon>
        <taxon>Brachionus</taxon>
    </lineage>
</organism>
<dbReference type="PANTHER" id="PTHR46780">
    <property type="entry name" value="PROTEIN EVA-1"/>
    <property type="match status" value="1"/>
</dbReference>
<keyword evidence="1" id="KW-0812">Transmembrane</keyword>
<protein>
    <recommendedName>
        <fullName evidence="2">SUEL-type lectin domain-containing protein</fullName>
    </recommendedName>
</protein>
<reference evidence="3" key="1">
    <citation type="submission" date="2021-02" db="EMBL/GenBank/DDBJ databases">
        <authorList>
            <person name="Nowell W R."/>
        </authorList>
    </citation>
    <scope>NUCLEOTIDE SEQUENCE</scope>
    <source>
        <strain evidence="3">Ploen Becks lab</strain>
    </source>
</reference>
<dbReference type="EMBL" id="CAJNOC010002228">
    <property type="protein sequence ID" value="CAF0920424.1"/>
    <property type="molecule type" value="Genomic_DNA"/>
</dbReference>
<keyword evidence="4" id="KW-1185">Reference proteome</keyword>
<dbReference type="Pfam" id="PF02140">
    <property type="entry name" value="SUEL_Lectin"/>
    <property type="match status" value="3"/>
</dbReference>
<evidence type="ECO:0000313" key="4">
    <source>
        <dbReference type="Proteomes" id="UP000663879"/>
    </source>
</evidence>
<feature type="domain" description="SUEL-type lectin" evidence="2">
    <location>
        <begin position="254"/>
        <end position="349"/>
    </location>
</feature>
<evidence type="ECO:0000259" key="2">
    <source>
        <dbReference type="PROSITE" id="PS50228"/>
    </source>
</evidence>
<proteinExistence type="predicted"/>
<accession>A0A814AW33</accession>
<dbReference type="Proteomes" id="UP000663879">
    <property type="component" value="Unassembled WGS sequence"/>
</dbReference>
<feature type="transmembrane region" description="Helical" evidence="1">
    <location>
        <begin position="36"/>
        <end position="60"/>
    </location>
</feature>
<sequence>MKVEQEKLSNEMKDQPEKSSFFTFISKKFASRKIRILTLVCVSNLLIFIALAIIFIHYSLSSKKSEISVLKSDQKCVQLYVENLNYDEIKLENFKNKNCISQSAYEPQLLSYDTSISNQNFIKQVIACNNALVLLKCLKGQTISLISAYYGLQTSNSRTECLNISSSFSLNCYNIDSFEKIEKLCNEKNSCLVSASTRFFGDPCSGLEKQMVIQYQCKESNKTLIEDQQCKNNKILKPICPLVNNSSEIQQKIWCEPSNMIIECPKNKLIKVMCGFYGIDANYECPGTFKSGSEPSYCYSQNSTRKIMNSCDGKQKCVLRGDPNFVIGSNFENVCAGYAKILFVQWQCQDELTELLIKEVEKSEKVNFCQFEKNVKCPKSSPFYSESIDNIYDLEYPIYEQIACQNSKIVLSCPKELNIFIYSVYYGKQSPTFSQSCNLDRDINEENSSHECYSLNTYEAIRDMCQNKTSCLVNTNNLPDVCSSQSKQFYVQYQCMPERDLELKDSRCHRDLNLYQNLTFLCSNSDNMLKENFVINNTRVNITCENDKKIQIVCAYYGSHPIFNNFNNNICYSHRTTEILQILCNSRTSCEIENFQIFKNYCSIENIVFYYQFKCN</sequence>
<feature type="domain" description="SUEL-type lectin" evidence="2">
    <location>
        <begin position="403"/>
        <end position="496"/>
    </location>
</feature>
<dbReference type="Gene3D" id="2.60.120.740">
    <property type="match status" value="3"/>
</dbReference>
<dbReference type="InterPro" id="IPR043159">
    <property type="entry name" value="Lectin_gal-bd_sf"/>
</dbReference>
<keyword evidence="1" id="KW-1133">Transmembrane helix</keyword>